<proteinExistence type="predicted"/>
<gene>
    <name evidence="9" type="ORF">SAMN05216262_101276</name>
</gene>
<keyword evidence="2" id="KW-1003">Cell membrane</keyword>
<evidence type="ECO:0000256" key="8">
    <source>
        <dbReference type="SAM" id="Phobius"/>
    </source>
</evidence>
<dbReference type="EMBL" id="FOBI01000001">
    <property type="protein sequence ID" value="SEK40386.1"/>
    <property type="molecule type" value="Genomic_DNA"/>
</dbReference>
<sequence>MVTLSANHNASALLRFFPRFVVVLILLQFIVLAIHTSSVASTLIQHWLTQAVAYIHQLLGTAFTVNGNVLTHQQSLQYVIVDNQCTGLMLLASVWAAIIGFARSLLKTLKMLIFAVIILQAINVLRITHLFFEIGQANNNFEFYHLYFWQTVNFISAVVVLFFLEKKFSCDRERHV</sequence>
<comment type="subcellular location">
    <subcellularLocation>
        <location evidence="1">Cell membrane</location>
        <topology evidence="1">Multi-pass membrane protein</topology>
    </subcellularLocation>
</comment>
<dbReference type="OrthoDB" id="6400631at2"/>
<keyword evidence="7 8" id="KW-0472">Membrane</keyword>
<evidence type="ECO:0000256" key="4">
    <source>
        <dbReference type="ARBA" id="ARBA00022692"/>
    </source>
</evidence>
<keyword evidence="10" id="KW-1185">Reference proteome</keyword>
<dbReference type="Pfam" id="PF09721">
    <property type="entry name" value="Exosortase_EpsH"/>
    <property type="match status" value="1"/>
</dbReference>
<dbReference type="AlphaFoldDB" id="A0A1H7GQE2"/>
<evidence type="ECO:0000256" key="5">
    <source>
        <dbReference type="ARBA" id="ARBA00022801"/>
    </source>
</evidence>
<dbReference type="GO" id="GO:0006508">
    <property type="term" value="P:proteolysis"/>
    <property type="evidence" value="ECO:0007669"/>
    <property type="project" value="UniProtKB-KW"/>
</dbReference>
<dbReference type="InterPro" id="IPR019127">
    <property type="entry name" value="Exosortase"/>
</dbReference>
<evidence type="ECO:0000256" key="6">
    <source>
        <dbReference type="ARBA" id="ARBA00022989"/>
    </source>
</evidence>
<name>A0A1H7GQE2_9GAMM</name>
<dbReference type="NCBIfam" id="TIGR04178">
    <property type="entry name" value="exo_archaeo"/>
    <property type="match status" value="1"/>
</dbReference>
<evidence type="ECO:0000256" key="7">
    <source>
        <dbReference type="ARBA" id="ARBA00023136"/>
    </source>
</evidence>
<reference evidence="10" key="1">
    <citation type="submission" date="2016-10" db="EMBL/GenBank/DDBJ databases">
        <authorList>
            <person name="Varghese N."/>
            <person name="Submissions S."/>
        </authorList>
    </citation>
    <scope>NUCLEOTIDE SEQUENCE [LARGE SCALE GENOMIC DNA]</scope>
    <source>
        <strain evidence="10">CGMCC 1.9127</strain>
    </source>
</reference>
<feature type="transmembrane region" description="Helical" evidence="8">
    <location>
        <begin position="144"/>
        <end position="164"/>
    </location>
</feature>
<organism evidence="9 10">
    <name type="scientific">Colwellia chukchiensis</name>
    <dbReference type="NCBI Taxonomy" id="641665"/>
    <lineage>
        <taxon>Bacteria</taxon>
        <taxon>Pseudomonadati</taxon>
        <taxon>Pseudomonadota</taxon>
        <taxon>Gammaproteobacteria</taxon>
        <taxon>Alteromonadales</taxon>
        <taxon>Colwelliaceae</taxon>
        <taxon>Colwellia</taxon>
    </lineage>
</organism>
<dbReference type="InterPro" id="IPR026392">
    <property type="entry name" value="Exo/Archaeosortase_dom"/>
</dbReference>
<feature type="transmembrane region" description="Helical" evidence="8">
    <location>
        <begin position="112"/>
        <end position="132"/>
    </location>
</feature>
<evidence type="ECO:0000256" key="1">
    <source>
        <dbReference type="ARBA" id="ARBA00004651"/>
    </source>
</evidence>
<keyword evidence="4 8" id="KW-0812">Transmembrane</keyword>
<keyword evidence="5" id="KW-0378">Hydrolase</keyword>
<feature type="transmembrane region" description="Helical" evidence="8">
    <location>
        <begin position="16"/>
        <end position="35"/>
    </location>
</feature>
<keyword evidence="3" id="KW-0645">Protease</keyword>
<evidence type="ECO:0000313" key="10">
    <source>
        <dbReference type="Proteomes" id="UP000199297"/>
    </source>
</evidence>
<dbReference type="STRING" id="641665.GCA_002104455_00428"/>
<accession>A0A1H7GQE2</accession>
<keyword evidence="6 8" id="KW-1133">Transmembrane helix</keyword>
<dbReference type="Proteomes" id="UP000199297">
    <property type="component" value="Unassembled WGS sequence"/>
</dbReference>
<evidence type="ECO:0000256" key="2">
    <source>
        <dbReference type="ARBA" id="ARBA00022475"/>
    </source>
</evidence>
<evidence type="ECO:0000256" key="3">
    <source>
        <dbReference type="ARBA" id="ARBA00022670"/>
    </source>
</evidence>
<protein>
    <submittedName>
        <fullName evidence="9">Exosortase/archaeosortase family protein</fullName>
    </submittedName>
</protein>
<evidence type="ECO:0000313" key="9">
    <source>
        <dbReference type="EMBL" id="SEK40386.1"/>
    </source>
</evidence>
<dbReference type="GO" id="GO:0005886">
    <property type="term" value="C:plasma membrane"/>
    <property type="evidence" value="ECO:0007669"/>
    <property type="project" value="UniProtKB-SubCell"/>
</dbReference>
<dbReference type="RefSeq" id="WP_158088307.1">
    <property type="nucleotide sequence ID" value="NZ_FOBI01000001.1"/>
</dbReference>
<dbReference type="GO" id="GO:0008233">
    <property type="term" value="F:peptidase activity"/>
    <property type="evidence" value="ECO:0007669"/>
    <property type="project" value="UniProtKB-KW"/>
</dbReference>
<feature type="transmembrane region" description="Helical" evidence="8">
    <location>
        <begin position="86"/>
        <end position="105"/>
    </location>
</feature>